<feature type="compositionally biased region" description="Basic residues" evidence="1">
    <location>
        <begin position="202"/>
        <end position="222"/>
    </location>
</feature>
<name>A0A0N0U5M0_9HYME</name>
<evidence type="ECO:0000313" key="3">
    <source>
        <dbReference type="Proteomes" id="UP000053105"/>
    </source>
</evidence>
<dbReference type="Proteomes" id="UP000053105">
    <property type="component" value="Unassembled WGS sequence"/>
</dbReference>
<dbReference type="AlphaFoldDB" id="A0A0N0U5M0"/>
<sequence>MNSTSKYTIGVKTGLTWSLSLKYAWSMPNNLLQSVMYEGLRSQSTLKRTTMFLISAYWKTDANTDARIYRHESSTSLSLIGLHANAQDPIRDRRIIMHRYLRTLHTILWEMYLSIYKLNKANTTEKNEQHLLKLHCTRTPQYLTIRQNQRRRYTLGQHLQQNAPRYVYDSKINKRNPVQMVESSSAATGGIKGMMTKAYWSSRRKNRRKEKEKGKAKKKKKKKEEEEEEEESKGSGEVC</sequence>
<organism evidence="2 3">
    <name type="scientific">Melipona quadrifasciata</name>
    <dbReference type="NCBI Taxonomy" id="166423"/>
    <lineage>
        <taxon>Eukaryota</taxon>
        <taxon>Metazoa</taxon>
        <taxon>Ecdysozoa</taxon>
        <taxon>Arthropoda</taxon>
        <taxon>Hexapoda</taxon>
        <taxon>Insecta</taxon>
        <taxon>Pterygota</taxon>
        <taxon>Neoptera</taxon>
        <taxon>Endopterygota</taxon>
        <taxon>Hymenoptera</taxon>
        <taxon>Apocrita</taxon>
        <taxon>Aculeata</taxon>
        <taxon>Apoidea</taxon>
        <taxon>Anthophila</taxon>
        <taxon>Apidae</taxon>
        <taxon>Melipona</taxon>
    </lineage>
</organism>
<keyword evidence="3" id="KW-1185">Reference proteome</keyword>
<accession>A0A0N0U5M0</accession>
<proteinExistence type="predicted"/>
<dbReference type="EMBL" id="KQ435782">
    <property type="protein sequence ID" value="KOX74758.1"/>
    <property type="molecule type" value="Genomic_DNA"/>
</dbReference>
<evidence type="ECO:0000256" key="1">
    <source>
        <dbReference type="SAM" id="MobiDB-lite"/>
    </source>
</evidence>
<feature type="region of interest" description="Disordered" evidence="1">
    <location>
        <begin position="192"/>
        <end position="239"/>
    </location>
</feature>
<reference evidence="2 3" key="1">
    <citation type="submission" date="2015-07" db="EMBL/GenBank/DDBJ databases">
        <title>The genome of Melipona quadrifasciata.</title>
        <authorList>
            <person name="Pan H."/>
            <person name="Kapheim K."/>
        </authorList>
    </citation>
    <scope>NUCLEOTIDE SEQUENCE [LARGE SCALE GENOMIC DNA]</scope>
    <source>
        <strain evidence="2">0111107301</strain>
        <tissue evidence="2">Whole body</tissue>
    </source>
</reference>
<protein>
    <submittedName>
        <fullName evidence="2">Uncharacterized protein</fullName>
    </submittedName>
</protein>
<evidence type="ECO:0000313" key="2">
    <source>
        <dbReference type="EMBL" id="KOX74758.1"/>
    </source>
</evidence>
<gene>
    <name evidence="2" type="ORF">WN51_14696</name>
</gene>